<evidence type="ECO:0000256" key="1">
    <source>
        <dbReference type="SAM" id="Phobius"/>
    </source>
</evidence>
<accession>A0A9P3GJM2</accession>
<dbReference type="EMBL" id="BPQB01000059">
    <property type="protein sequence ID" value="GJE96392.1"/>
    <property type="molecule type" value="Genomic_DNA"/>
</dbReference>
<comment type="caution">
    <text evidence="3">The sequence shown here is derived from an EMBL/GenBank/DDBJ whole genome shotgun (WGS) entry which is preliminary data.</text>
</comment>
<name>A0A9P3GJM2_9APHY</name>
<feature type="transmembrane region" description="Helical" evidence="1">
    <location>
        <begin position="296"/>
        <end position="325"/>
    </location>
</feature>
<dbReference type="Proteomes" id="UP000703269">
    <property type="component" value="Unassembled WGS sequence"/>
</dbReference>
<protein>
    <recommendedName>
        <fullName evidence="5">Glycosyltransferase 2-like domain-containing protein</fullName>
    </recommendedName>
</protein>
<organism evidence="3 4">
    <name type="scientific">Phanerochaete sordida</name>
    <dbReference type="NCBI Taxonomy" id="48140"/>
    <lineage>
        <taxon>Eukaryota</taxon>
        <taxon>Fungi</taxon>
        <taxon>Dikarya</taxon>
        <taxon>Basidiomycota</taxon>
        <taxon>Agaricomycotina</taxon>
        <taxon>Agaricomycetes</taxon>
        <taxon>Polyporales</taxon>
        <taxon>Phanerochaetaceae</taxon>
        <taxon>Phanerochaete</taxon>
    </lineage>
</organism>
<evidence type="ECO:0000313" key="4">
    <source>
        <dbReference type="Proteomes" id="UP000703269"/>
    </source>
</evidence>
<keyword evidence="1" id="KW-1133">Transmembrane helix</keyword>
<feature type="signal peptide" evidence="2">
    <location>
        <begin position="1"/>
        <end position="19"/>
    </location>
</feature>
<dbReference type="PROSITE" id="PS51257">
    <property type="entry name" value="PROKAR_LIPOPROTEIN"/>
    <property type="match status" value="1"/>
</dbReference>
<sequence length="352" mass="39737">MLAKALLVSQLLYFSVSCAARLAQKLPLTLLEVWTLAHALGAIGIYFIWWKKPFDAAEPIVIGGEQAQEFAAYFQMVAPHTVTPSYRDIQAYPEATHYLHITTSTESSQDEQADLLKRKDWPLTLHPGEFIHLEGYRFTVRIRKPDPGSDIVFAKTLRPWYARKRGPYGTVSISKADVQRWRLAARAATRLGGLWERPGEMKLRRTFEFWEPFSSFEAPGASALVQFAADWALPTVCALFHVLGWNAAFPTLAERILWRVGAVASSVLPTSIVIFVNLGQGLNARAASTSNPLLSYILRTLSWAVWALLIVPTSLYVLSNLYFFVESLRQLFYLQDDAFLLPSFSVYFPHFS</sequence>
<dbReference type="PANTHER" id="PTHR35043:SF7">
    <property type="entry name" value="TRANSCRIPTION FACTOR DOMAIN-CONTAINING PROTEIN"/>
    <property type="match status" value="1"/>
</dbReference>
<reference evidence="3 4" key="1">
    <citation type="submission" date="2021-08" db="EMBL/GenBank/DDBJ databases">
        <title>Draft Genome Sequence of Phanerochaete sordida strain YK-624.</title>
        <authorList>
            <person name="Mori T."/>
            <person name="Dohra H."/>
            <person name="Suzuki T."/>
            <person name="Kawagishi H."/>
            <person name="Hirai H."/>
        </authorList>
    </citation>
    <scope>NUCLEOTIDE SEQUENCE [LARGE SCALE GENOMIC DNA]</scope>
    <source>
        <strain evidence="3 4">YK-624</strain>
    </source>
</reference>
<dbReference type="OrthoDB" id="9451547at2759"/>
<keyword evidence="1" id="KW-0812">Transmembrane</keyword>
<keyword evidence="1" id="KW-0472">Membrane</keyword>
<feature type="chain" id="PRO_5040296543" description="Glycosyltransferase 2-like domain-containing protein" evidence="2">
    <location>
        <begin position="20"/>
        <end position="352"/>
    </location>
</feature>
<dbReference type="PANTHER" id="PTHR35043">
    <property type="entry name" value="TRANSCRIPTION FACTOR DOMAIN-CONTAINING PROTEIN"/>
    <property type="match status" value="1"/>
</dbReference>
<proteinExistence type="predicted"/>
<gene>
    <name evidence="3" type="ORF">PsYK624_125880</name>
</gene>
<evidence type="ECO:0000313" key="3">
    <source>
        <dbReference type="EMBL" id="GJE96392.1"/>
    </source>
</evidence>
<evidence type="ECO:0000256" key="2">
    <source>
        <dbReference type="SAM" id="SignalP"/>
    </source>
</evidence>
<dbReference type="AlphaFoldDB" id="A0A9P3GJM2"/>
<feature type="transmembrane region" description="Helical" evidence="1">
    <location>
        <begin position="33"/>
        <end position="50"/>
    </location>
</feature>
<evidence type="ECO:0008006" key="5">
    <source>
        <dbReference type="Google" id="ProtNLM"/>
    </source>
</evidence>
<keyword evidence="2" id="KW-0732">Signal</keyword>
<keyword evidence="4" id="KW-1185">Reference proteome</keyword>
<feature type="transmembrane region" description="Helical" evidence="1">
    <location>
        <begin position="256"/>
        <end position="276"/>
    </location>
</feature>